<evidence type="ECO:0000313" key="2">
    <source>
        <dbReference type="Proteomes" id="UP001652623"/>
    </source>
</evidence>
<sequence>MEPENIDWNNIESIFEEDETYEKIIAPKWVDLSAPDEVVDDEYWFCKSDCKHPKTAEDFVKSKRNSKMKHLRSVTMAEILPFMDRNRRDAKKASSAAEFPNTKLLKTESSIFSSNTNEEDTENKDPNFSIPTLQSERPKTKKAFLKPQITEKTNKKKQVIDEPAEKYPLKQSAKPRLKSTLSMRNLISGREILNQISDFCTEMKKLATKSSKKGMPEKLPGGRQRERMPLIGREGKV</sequence>
<dbReference type="GeneID" id="107403748"/>
<proteinExistence type="predicted"/>
<dbReference type="PANTHER" id="PTHR36373">
    <property type="entry name" value="EXPRESSED PROTEIN"/>
    <property type="match status" value="1"/>
</dbReference>
<feature type="compositionally biased region" description="Basic and acidic residues" evidence="1">
    <location>
        <begin position="223"/>
        <end position="237"/>
    </location>
</feature>
<dbReference type="KEGG" id="zju:107403748"/>
<dbReference type="Proteomes" id="UP001652623">
    <property type="component" value="Chromosome 11"/>
</dbReference>
<dbReference type="InParanoid" id="A0A6P3YQX5"/>
<evidence type="ECO:0000256" key="1">
    <source>
        <dbReference type="SAM" id="MobiDB-lite"/>
    </source>
</evidence>
<name>A0A6P3YQX5_ZIZJJ</name>
<feature type="region of interest" description="Disordered" evidence="1">
    <location>
        <begin position="207"/>
        <end position="237"/>
    </location>
</feature>
<reference evidence="3" key="1">
    <citation type="submission" date="2025-08" db="UniProtKB">
        <authorList>
            <consortium name="RefSeq"/>
        </authorList>
    </citation>
    <scope>IDENTIFICATION</scope>
    <source>
        <tissue evidence="3">Seedling</tissue>
    </source>
</reference>
<accession>A0A6P3YQX5</accession>
<dbReference type="PANTHER" id="PTHR36373:SF2">
    <property type="entry name" value="TPX2 CENTRAL DOMAIN-CONTAINING PROTEIN"/>
    <property type="match status" value="1"/>
</dbReference>
<feature type="compositionally biased region" description="Basic and acidic residues" evidence="1">
    <location>
        <begin position="158"/>
        <end position="168"/>
    </location>
</feature>
<keyword evidence="2" id="KW-1185">Reference proteome</keyword>
<protein>
    <submittedName>
        <fullName evidence="3">Uncharacterized protein LOC107403748</fullName>
    </submittedName>
</protein>
<organism evidence="2 3">
    <name type="scientific">Ziziphus jujuba</name>
    <name type="common">Chinese jujube</name>
    <name type="synonym">Ziziphus sativa</name>
    <dbReference type="NCBI Taxonomy" id="326968"/>
    <lineage>
        <taxon>Eukaryota</taxon>
        <taxon>Viridiplantae</taxon>
        <taxon>Streptophyta</taxon>
        <taxon>Embryophyta</taxon>
        <taxon>Tracheophyta</taxon>
        <taxon>Spermatophyta</taxon>
        <taxon>Magnoliopsida</taxon>
        <taxon>eudicotyledons</taxon>
        <taxon>Gunneridae</taxon>
        <taxon>Pentapetalae</taxon>
        <taxon>rosids</taxon>
        <taxon>fabids</taxon>
        <taxon>Rosales</taxon>
        <taxon>Rhamnaceae</taxon>
        <taxon>Paliureae</taxon>
        <taxon>Ziziphus</taxon>
    </lineage>
</organism>
<dbReference type="AlphaFoldDB" id="A0A6P3YQX5"/>
<gene>
    <name evidence="3" type="primary">LOC107403748</name>
</gene>
<evidence type="ECO:0000313" key="3">
    <source>
        <dbReference type="RefSeq" id="XP_015866146.3"/>
    </source>
</evidence>
<feature type="region of interest" description="Disordered" evidence="1">
    <location>
        <begin position="111"/>
        <end position="175"/>
    </location>
</feature>
<dbReference type="RefSeq" id="XP_015866146.3">
    <property type="nucleotide sequence ID" value="XM_016010660.4"/>
</dbReference>